<dbReference type="PANTHER" id="PTHR34456:SF13">
    <property type="entry name" value="REVERSE TRANSCRIPTASE DOMAIN-CONTAINING PROTEIN"/>
    <property type="match status" value="1"/>
</dbReference>
<reference evidence="2" key="1">
    <citation type="submission" date="2022-12" db="EMBL/GenBank/DDBJ databases">
        <title>Draft genome assemblies for two species of Escallonia (Escalloniales).</title>
        <authorList>
            <person name="Chanderbali A."/>
            <person name="Dervinis C."/>
            <person name="Anghel I."/>
            <person name="Soltis D."/>
            <person name="Soltis P."/>
            <person name="Zapata F."/>
        </authorList>
    </citation>
    <scope>NUCLEOTIDE SEQUENCE</scope>
    <source>
        <strain evidence="2">UCBG92.1500</strain>
        <tissue evidence="2">Leaf</tissue>
    </source>
</reference>
<gene>
    <name evidence="2" type="ORF">RJ640_029019</name>
</gene>
<sequence length="562" mass="63760">MGFLKRILLIAADGLTKESCIALYLYAKGVRRLYKKSGPLFVALYLKQCSSSLQMAYGGDSRPPERLPVLISLSRSGYPRIIPSFIRHKMYKKDETADLLFKCWLSFFSLSRIILVGKKIDSSIFESITSPVEQVSPGRRFSDYAVLGDDVVIADEEVAKVYREALGHLGVTISLQKSFISHQGSAEFAKRFRVRALTKDLSPVSAKACLNSHHIYGVMAVHTKYQCRRFSTLCRLSGAGYRTLSRFTHTRNLKIERLWVMYTKANLPLDLWLGRGLPLDPYVKGVLVALLRKELRPKQLVLPPDEIQLGLGAVEFIEWSLLHRWVRAWLKYLAWYAKQSSDPDTSIQSWFEGPVVLTSWKVKDENPKLKRFGLLWRLFDLITQGKPKPYPYWSLFVPYFSIDLTGSIETESKASKVRSALFAFSKVVYTANKDKQYRVFKEEVRSLASEVAAKHLAKSSSADQSAVNRVPGAGEGKIGLVFRYAPKHYKCHKQNRNVEKRGKKKTDRRKAMAGRRRRNMEPTDKVGPLKPTPREGLIPRVDLEDALAGPFLPTALVGYSST</sequence>
<protein>
    <submittedName>
        <fullName evidence="2">Uncharacterized protein</fullName>
    </submittedName>
</protein>
<organism evidence="2 3">
    <name type="scientific">Escallonia rubra</name>
    <dbReference type="NCBI Taxonomy" id="112253"/>
    <lineage>
        <taxon>Eukaryota</taxon>
        <taxon>Viridiplantae</taxon>
        <taxon>Streptophyta</taxon>
        <taxon>Embryophyta</taxon>
        <taxon>Tracheophyta</taxon>
        <taxon>Spermatophyta</taxon>
        <taxon>Magnoliopsida</taxon>
        <taxon>eudicotyledons</taxon>
        <taxon>Gunneridae</taxon>
        <taxon>Pentapetalae</taxon>
        <taxon>asterids</taxon>
        <taxon>campanulids</taxon>
        <taxon>Escalloniales</taxon>
        <taxon>Escalloniaceae</taxon>
        <taxon>Escallonia</taxon>
    </lineage>
</organism>
<feature type="compositionally biased region" description="Basic residues" evidence="1">
    <location>
        <begin position="495"/>
        <end position="518"/>
    </location>
</feature>
<dbReference type="AlphaFoldDB" id="A0AA88UWR2"/>
<dbReference type="Pfam" id="PF05919">
    <property type="entry name" value="Mitovir_RNA_pol"/>
    <property type="match status" value="1"/>
</dbReference>
<keyword evidence="3" id="KW-1185">Reference proteome</keyword>
<dbReference type="Proteomes" id="UP001187471">
    <property type="component" value="Unassembled WGS sequence"/>
</dbReference>
<evidence type="ECO:0000256" key="1">
    <source>
        <dbReference type="SAM" id="MobiDB-lite"/>
    </source>
</evidence>
<name>A0AA88UWR2_9ASTE</name>
<evidence type="ECO:0000313" key="3">
    <source>
        <dbReference type="Proteomes" id="UP001187471"/>
    </source>
</evidence>
<accession>A0AA88UWR2</accession>
<evidence type="ECO:0000313" key="2">
    <source>
        <dbReference type="EMBL" id="KAK2995387.1"/>
    </source>
</evidence>
<proteinExistence type="predicted"/>
<feature type="region of interest" description="Disordered" evidence="1">
    <location>
        <begin position="495"/>
        <end position="538"/>
    </location>
</feature>
<dbReference type="EMBL" id="JAVXUO010000105">
    <property type="protein sequence ID" value="KAK2995387.1"/>
    <property type="molecule type" value="Genomic_DNA"/>
</dbReference>
<dbReference type="InterPro" id="IPR008686">
    <property type="entry name" value="RNA_pol_mitovir"/>
</dbReference>
<comment type="caution">
    <text evidence="2">The sequence shown here is derived from an EMBL/GenBank/DDBJ whole genome shotgun (WGS) entry which is preliminary data.</text>
</comment>
<dbReference type="PANTHER" id="PTHR34456">
    <property type="entry name" value="MITOVIRUS RNA-DEPENDENT RNA POLYMERASE"/>
    <property type="match status" value="1"/>
</dbReference>